<dbReference type="Pfam" id="PF00929">
    <property type="entry name" value="RNase_T"/>
    <property type="match status" value="1"/>
</dbReference>
<evidence type="ECO:0000259" key="4">
    <source>
        <dbReference type="SMART" id="SM00479"/>
    </source>
</evidence>
<name>A0A2W4U7S7_9CYAN</name>
<dbReference type="PANTHER" id="PTHR30231:SF4">
    <property type="entry name" value="PROTEIN NEN2"/>
    <property type="match status" value="1"/>
</dbReference>
<evidence type="ECO:0000256" key="3">
    <source>
        <dbReference type="ARBA" id="ARBA00022839"/>
    </source>
</evidence>
<dbReference type="SMART" id="SM00479">
    <property type="entry name" value="EXOIII"/>
    <property type="match status" value="1"/>
</dbReference>
<comment type="caution">
    <text evidence="5">The sequence shown here is derived from an EMBL/GenBank/DDBJ whole genome shotgun (WGS) entry which is preliminary data.</text>
</comment>
<protein>
    <submittedName>
        <fullName evidence="5">3'-5' exonuclease</fullName>
    </submittedName>
</protein>
<dbReference type="InterPro" id="IPR036397">
    <property type="entry name" value="RNaseH_sf"/>
</dbReference>
<dbReference type="EMBL" id="QBMC01000098">
    <property type="protein sequence ID" value="PZO15110.1"/>
    <property type="molecule type" value="Genomic_DNA"/>
</dbReference>
<dbReference type="FunFam" id="3.30.420.10:FF:000045">
    <property type="entry name" value="3'-5' exonuclease DinG"/>
    <property type="match status" value="1"/>
</dbReference>
<accession>A0A2W4U7S7</accession>
<dbReference type="InterPro" id="IPR012337">
    <property type="entry name" value="RNaseH-like_sf"/>
</dbReference>
<proteinExistence type="predicted"/>
<keyword evidence="1" id="KW-0540">Nuclease</keyword>
<evidence type="ECO:0000313" key="6">
    <source>
        <dbReference type="Proteomes" id="UP000249354"/>
    </source>
</evidence>
<evidence type="ECO:0000313" key="5">
    <source>
        <dbReference type="EMBL" id="PZO15110.1"/>
    </source>
</evidence>
<dbReference type="PANTHER" id="PTHR30231">
    <property type="entry name" value="DNA POLYMERASE III SUBUNIT EPSILON"/>
    <property type="match status" value="1"/>
</dbReference>
<dbReference type="SUPFAM" id="SSF53098">
    <property type="entry name" value="Ribonuclease H-like"/>
    <property type="match status" value="1"/>
</dbReference>
<keyword evidence="2" id="KW-0378">Hydrolase</keyword>
<reference evidence="5 6" key="2">
    <citation type="submission" date="2018-06" db="EMBL/GenBank/DDBJ databases">
        <title>Metagenomic assembly of (sub)arctic Cyanobacteria and their associated microbiome from non-axenic cultures.</title>
        <authorList>
            <person name="Baurain D."/>
        </authorList>
    </citation>
    <scope>NUCLEOTIDE SEQUENCE [LARGE SCALE GENOMIC DNA]</scope>
    <source>
        <strain evidence="5">ULC129bin1</strain>
    </source>
</reference>
<dbReference type="GO" id="GO:0008408">
    <property type="term" value="F:3'-5' exonuclease activity"/>
    <property type="evidence" value="ECO:0007669"/>
    <property type="project" value="TreeGrafter"/>
</dbReference>
<dbReference type="Proteomes" id="UP000249354">
    <property type="component" value="Unassembled WGS sequence"/>
</dbReference>
<dbReference type="CDD" id="cd06127">
    <property type="entry name" value="DEDDh"/>
    <property type="match status" value="1"/>
</dbReference>
<feature type="domain" description="Exonuclease" evidence="4">
    <location>
        <begin position="30"/>
        <end position="199"/>
    </location>
</feature>
<keyword evidence="3 5" id="KW-0269">Exonuclease</keyword>
<evidence type="ECO:0000256" key="2">
    <source>
        <dbReference type="ARBA" id="ARBA00022801"/>
    </source>
</evidence>
<dbReference type="AlphaFoldDB" id="A0A2W4U7S7"/>
<sequence length="272" mass="31323">MVAHAAKYQGQSALLSKELLTYYREVSQSPLTVVDIETTGALGHNARIIEVSIIKASLADGLRDQQTYLINPKVKIPEFITQITGITPEMVYPSPPPEEIWPGCLSLLETDTFTAHNIDFDYNFIRTEYKRLGTRFYRPPLQKFCTVLLSRMLLADLPSRSLPKLVQHFNFDVGESHRAGADTKACWLLAKLLLTQIQQEEDAVLLKRFGQQWIRLQDAAKILNCRKEEAQLRLESANVESRMSQKRKLPMYRRWGVEQFYYEQQGQQMSLL</sequence>
<organism evidence="5 6">
    <name type="scientific">Leptolyngbya foveolarum</name>
    <dbReference type="NCBI Taxonomy" id="47253"/>
    <lineage>
        <taxon>Bacteria</taxon>
        <taxon>Bacillati</taxon>
        <taxon>Cyanobacteriota</taxon>
        <taxon>Cyanophyceae</taxon>
        <taxon>Leptolyngbyales</taxon>
        <taxon>Leptolyngbyaceae</taxon>
        <taxon>Leptolyngbya group</taxon>
        <taxon>Leptolyngbya</taxon>
    </lineage>
</organism>
<dbReference type="Gene3D" id="3.30.420.10">
    <property type="entry name" value="Ribonuclease H-like superfamily/Ribonuclease H"/>
    <property type="match status" value="1"/>
</dbReference>
<dbReference type="InterPro" id="IPR013520">
    <property type="entry name" value="Ribonucl_H"/>
</dbReference>
<evidence type="ECO:0000256" key="1">
    <source>
        <dbReference type="ARBA" id="ARBA00022722"/>
    </source>
</evidence>
<dbReference type="GO" id="GO:0003676">
    <property type="term" value="F:nucleic acid binding"/>
    <property type="evidence" value="ECO:0007669"/>
    <property type="project" value="InterPro"/>
</dbReference>
<reference evidence="6" key="1">
    <citation type="submission" date="2018-04" db="EMBL/GenBank/DDBJ databases">
        <authorList>
            <person name="Cornet L."/>
        </authorList>
    </citation>
    <scope>NUCLEOTIDE SEQUENCE [LARGE SCALE GENOMIC DNA]</scope>
</reference>
<gene>
    <name evidence="5" type="ORF">DCF25_14070</name>
</gene>